<evidence type="ECO:0000256" key="4">
    <source>
        <dbReference type="ARBA" id="ARBA00022475"/>
    </source>
</evidence>
<organism evidence="10 11">
    <name type="scientific">Thermoanaerobacterium saccharolyticum (strain DSM 8691 / JW/SL-YS485)</name>
    <dbReference type="NCBI Taxonomy" id="1094508"/>
    <lineage>
        <taxon>Bacteria</taxon>
        <taxon>Bacillati</taxon>
        <taxon>Bacillota</taxon>
        <taxon>Clostridia</taxon>
        <taxon>Thermoanaerobacterales</taxon>
        <taxon>Thermoanaerobacteraceae</taxon>
        <taxon>Thermoanaerobacterium</taxon>
    </lineage>
</organism>
<dbReference type="PATRIC" id="fig|1094508.3.peg.254"/>
<evidence type="ECO:0000256" key="5">
    <source>
        <dbReference type="ARBA" id="ARBA00022741"/>
    </source>
</evidence>
<dbReference type="Proteomes" id="UP000006178">
    <property type="component" value="Chromosome"/>
</dbReference>
<sequence length="242" mass="26867">MDIAFELKNVSYSYIKSQPALVDVSFSVLKGESLIILGANGSGKSTLLKLMDGLIKPDRGEISAFGKSILNLKGDQEYQFRRKVGYLFQDSDVQLFNACVFDEVAFAPLQMGLNPDRVKSMVEKTLESFGIAKLKDRPPHRLSGGEKKKVALASIMVINPDVLLLDEPTNGLDPRSRKWLYKMLIDLKDEGKTLVISTHDLDLARIIADRIVVMNESHSIEAVGRSSEILDDSTLLENVNLI</sequence>
<name>I3VRZ4_THESW</name>
<reference evidence="10 11" key="1">
    <citation type="journal article" date="2014" name="Appl. Environ. Microbiol.">
        <title>Profile of Secreted Hydrolases, Associated Proteins, and SlpA in Thermoanaerobacterium saccharolyticum during the Degradation of Hemicellulose.</title>
        <authorList>
            <person name="Currie D.H."/>
            <person name="Guss A.M."/>
            <person name="Herring C.D."/>
            <person name="Giannone R.J."/>
            <person name="Johnson C.M."/>
            <person name="Lankford P.K."/>
            <person name="Brown S.D."/>
            <person name="Hettich R.L."/>
            <person name="Lynd L.R."/>
        </authorList>
    </citation>
    <scope>NUCLEOTIDE SEQUENCE [LARGE SCALE GENOMIC DNA]</scope>
    <source>
        <strain evidence="11">DSM 8691 / JW/SL-YS485</strain>
    </source>
</reference>
<dbReference type="InterPro" id="IPR027417">
    <property type="entry name" value="P-loop_NTPase"/>
</dbReference>
<keyword evidence="5" id="KW-0547">Nucleotide-binding</keyword>
<dbReference type="GO" id="GO:0005524">
    <property type="term" value="F:ATP binding"/>
    <property type="evidence" value="ECO:0007669"/>
    <property type="project" value="UniProtKB-KW"/>
</dbReference>
<keyword evidence="3" id="KW-0813">Transport</keyword>
<dbReference type="eggNOG" id="COG1122">
    <property type="taxonomic scope" value="Bacteria"/>
</dbReference>
<comment type="similarity">
    <text evidence="2">Belongs to the ABC transporter superfamily.</text>
</comment>
<dbReference type="InterPro" id="IPR050095">
    <property type="entry name" value="ECF_ABC_transporter_ATP-bd"/>
</dbReference>
<evidence type="ECO:0000256" key="8">
    <source>
        <dbReference type="ARBA" id="ARBA00023136"/>
    </source>
</evidence>
<dbReference type="FunFam" id="3.40.50.300:FF:000224">
    <property type="entry name" value="Energy-coupling factor transporter ATP-binding protein EcfA"/>
    <property type="match status" value="1"/>
</dbReference>
<accession>I3VRZ4</accession>
<dbReference type="RefSeq" id="WP_014757212.1">
    <property type="nucleotide sequence ID" value="NC_017992.1"/>
</dbReference>
<gene>
    <name evidence="10" type="ordered locus">Tsac_0253</name>
</gene>
<evidence type="ECO:0000256" key="1">
    <source>
        <dbReference type="ARBA" id="ARBA00004202"/>
    </source>
</evidence>
<dbReference type="InterPro" id="IPR015856">
    <property type="entry name" value="ABC_transpr_CbiO/EcfA_su"/>
</dbReference>
<protein>
    <submittedName>
        <fullName evidence="10">ABC transporter related protein</fullName>
    </submittedName>
</protein>
<keyword evidence="11" id="KW-1185">Reference proteome</keyword>
<dbReference type="PANTHER" id="PTHR43553:SF24">
    <property type="entry name" value="ENERGY-COUPLING FACTOR TRANSPORTER ATP-BINDING PROTEIN ECFA1"/>
    <property type="match status" value="1"/>
</dbReference>
<keyword evidence="6" id="KW-0067">ATP-binding</keyword>
<dbReference type="STRING" id="1094508.Tsac_0253"/>
<dbReference type="GO" id="GO:0042626">
    <property type="term" value="F:ATPase-coupled transmembrane transporter activity"/>
    <property type="evidence" value="ECO:0007669"/>
    <property type="project" value="TreeGrafter"/>
</dbReference>
<feature type="domain" description="ABC transporter" evidence="9">
    <location>
        <begin position="5"/>
        <end position="242"/>
    </location>
</feature>
<keyword evidence="8" id="KW-0472">Membrane</keyword>
<dbReference type="Pfam" id="PF00005">
    <property type="entry name" value="ABC_tran"/>
    <property type="match status" value="1"/>
</dbReference>
<dbReference type="InterPro" id="IPR003593">
    <property type="entry name" value="AAA+_ATPase"/>
</dbReference>
<dbReference type="SMART" id="SM00382">
    <property type="entry name" value="AAA"/>
    <property type="match status" value="1"/>
</dbReference>
<dbReference type="GO" id="GO:0043190">
    <property type="term" value="C:ATP-binding cassette (ABC) transporter complex"/>
    <property type="evidence" value="ECO:0007669"/>
    <property type="project" value="TreeGrafter"/>
</dbReference>
<dbReference type="BioCyc" id="TSAC1094508:GLMA-255-MONOMER"/>
<keyword evidence="4" id="KW-1003">Cell membrane</keyword>
<evidence type="ECO:0000256" key="7">
    <source>
        <dbReference type="ARBA" id="ARBA00022967"/>
    </source>
</evidence>
<evidence type="ECO:0000256" key="3">
    <source>
        <dbReference type="ARBA" id="ARBA00022448"/>
    </source>
</evidence>
<dbReference type="KEGG" id="tsh:Tsac_0253"/>
<comment type="subcellular location">
    <subcellularLocation>
        <location evidence="1">Cell membrane</location>
        <topology evidence="1">Peripheral membrane protein</topology>
    </subcellularLocation>
</comment>
<dbReference type="GO" id="GO:0016887">
    <property type="term" value="F:ATP hydrolysis activity"/>
    <property type="evidence" value="ECO:0007669"/>
    <property type="project" value="InterPro"/>
</dbReference>
<proteinExistence type="inferred from homology"/>
<dbReference type="EMBL" id="CP003184">
    <property type="protein sequence ID" value="AFK85289.1"/>
    <property type="molecule type" value="Genomic_DNA"/>
</dbReference>
<dbReference type="PROSITE" id="PS50893">
    <property type="entry name" value="ABC_TRANSPORTER_2"/>
    <property type="match status" value="1"/>
</dbReference>
<evidence type="ECO:0000313" key="10">
    <source>
        <dbReference type="EMBL" id="AFK85289.1"/>
    </source>
</evidence>
<evidence type="ECO:0000259" key="9">
    <source>
        <dbReference type="PROSITE" id="PS50893"/>
    </source>
</evidence>
<dbReference type="CDD" id="cd03225">
    <property type="entry name" value="ABC_cobalt_CbiO_domain1"/>
    <property type="match status" value="1"/>
</dbReference>
<evidence type="ECO:0000313" key="11">
    <source>
        <dbReference type="Proteomes" id="UP000006178"/>
    </source>
</evidence>
<dbReference type="SUPFAM" id="SSF52540">
    <property type="entry name" value="P-loop containing nucleoside triphosphate hydrolases"/>
    <property type="match status" value="1"/>
</dbReference>
<dbReference type="PANTHER" id="PTHR43553">
    <property type="entry name" value="HEAVY METAL TRANSPORTER"/>
    <property type="match status" value="1"/>
</dbReference>
<dbReference type="PROSITE" id="PS00211">
    <property type="entry name" value="ABC_TRANSPORTER_1"/>
    <property type="match status" value="1"/>
</dbReference>
<evidence type="ECO:0000256" key="2">
    <source>
        <dbReference type="ARBA" id="ARBA00005417"/>
    </source>
</evidence>
<keyword evidence="7" id="KW-1278">Translocase</keyword>
<dbReference type="AlphaFoldDB" id="I3VRZ4"/>
<evidence type="ECO:0000256" key="6">
    <source>
        <dbReference type="ARBA" id="ARBA00022840"/>
    </source>
</evidence>
<dbReference type="InterPro" id="IPR017871">
    <property type="entry name" value="ABC_transporter-like_CS"/>
</dbReference>
<dbReference type="Gene3D" id="3.40.50.300">
    <property type="entry name" value="P-loop containing nucleotide triphosphate hydrolases"/>
    <property type="match status" value="1"/>
</dbReference>
<dbReference type="InterPro" id="IPR003439">
    <property type="entry name" value="ABC_transporter-like_ATP-bd"/>
</dbReference>